<comment type="caution">
    <text evidence="1">The sequence shown here is derived from an EMBL/GenBank/DDBJ whole genome shotgun (WGS) entry which is preliminary data.</text>
</comment>
<name>A0AAN7W045_9PEZI</name>
<accession>A0AAN7W045</accession>
<dbReference type="Proteomes" id="UP001310594">
    <property type="component" value="Unassembled WGS sequence"/>
</dbReference>
<reference evidence="1" key="1">
    <citation type="submission" date="2023-08" db="EMBL/GenBank/DDBJ databases">
        <title>Black Yeasts Isolated from many extreme environments.</title>
        <authorList>
            <person name="Coleine C."/>
            <person name="Stajich J.E."/>
            <person name="Selbmann L."/>
        </authorList>
    </citation>
    <scope>NUCLEOTIDE SEQUENCE</scope>
    <source>
        <strain evidence="1">CCFEE 5810</strain>
    </source>
</reference>
<gene>
    <name evidence="1" type="ORF">LTR97_009219</name>
</gene>
<evidence type="ECO:0000313" key="2">
    <source>
        <dbReference type="Proteomes" id="UP001310594"/>
    </source>
</evidence>
<protein>
    <submittedName>
        <fullName evidence="1">Uncharacterized protein</fullName>
    </submittedName>
</protein>
<proteinExistence type="predicted"/>
<dbReference type="AlphaFoldDB" id="A0AAN7W045"/>
<evidence type="ECO:0000313" key="1">
    <source>
        <dbReference type="EMBL" id="KAK5694629.1"/>
    </source>
</evidence>
<sequence length="338" mass="38011">MQALVSIANHTVFSRQLKRLELSFVELATAAKARTIRQSEGTHTRTGRPLRRSVEADYATTLCRQREFDTFKRTTILAEALRNFQASGRQPAIIALGSDADDKSLLPCGYRSMASAVGDPRLIEIPDYNETAFCNIYRGISLANFPIPKLQLGSWQRGVPLNMFRCSGVVPRFPHLTDLELTIAPGNVNDAHPVPLRLITGRSMFHPSDLDAFSSFLLSAPNIRTLSLAIDQVDYGLHGTTVWELADEEDFTLLPDLRELHLAGFLLTPRHILDFVVSRKSKLRKIHLQQVRDQWLVHDGVDEHLRQILSDHADIDVKIEDSWNGPWLFSWAAEAGLV</sequence>
<organism evidence="1 2">
    <name type="scientific">Elasticomyces elasticus</name>
    <dbReference type="NCBI Taxonomy" id="574655"/>
    <lineage>
        <taxon>Eukaryota</taxon>
        <taxon>Fungi</taxon>
        <taxon>Dikarya</taxon>
        <taxon>Ascomycota</taxon>
        <taxon>Pezizomycotina</taxon>
        <taxon>Dothideomycetes</taxon>
        <taxon>Dothideomycetidae</taxon>
        <taxon>Mycosphaerellales</taxon>
        <taxon>Teratosphaeriaceae</taxon>
        <taxon>Elasticomyces</taxon>
    </lineage>
</organism>
<dbReference type="EMBL" id="JAVRQU010000015">
    <property type="protein sequence ID" value="KAK5694629.1"/>
    <property type="molecule type" value="Genomic_DNA"/>
</dbReference>